<proteinExistence type="predicted"/>
<comment type="caution">
    <text evidence="1">The sequence shown here is derived from an EMBL/GenBank/DDBJ whole genome shotgun (WGS) entry which is preliminary data.</text>
</comment>
<evidence type="ECO:0000313" key="2">
    <source>
        <dbReference type="Proteomes" id="UP000077885"/>
    </source>
</evidence>
<protein>
    <submittedName>
        <fullName evidence="1">Uncharacterized protein</fullName>
    </submittedName>
</protein>
<dbReference type="AlphaFoldDB" id="A0A1A9S309"/>
<accession>A0A1A9S309</accession>
<organism evidence="1 2">
    <name type="scientific">Eikenella longinqua</name>
    <dbReference type="NCBI Taxonomy" id="1795827"/>
    <lineage>
        <taxon>Bacteria</taxon>
        <taxon>Pseudomonadati</taxon>
        <taxon>Pseudomonadota</taxon>
        <taxon>Betaproteobacteria</taxon>
        <taxon>Neisseriales</taxon>
        <taxon>Neisseriaceae</taxon>
        <taxon>Eikenella</taxon>
    </lineage>
</organism>
<sequence>MLSDEHHFCPVPQFRSGDYHFFSGSIGVDFVAANKQCLCLHAVSFDGFGYCAIDKNQAIPLNPPDSETLKQLHKTYCGANEIAEQDQNKLVQIILATLTANRHLIWQDAFEKYQLYFQQGQPV</sequence>
<keyword evidence="2" id="KW-1185">Reference proteome</keyword>
<name>A0A1A9S309_9NEIS</name>
<evidence type="ECO:0000313" key="1">
    <source>
        <dbReference type="EMBL" id="OAM31487.1"/>
    </source>
</evidence>
<dbReference type="Proteomes" id="UP000077885">
    <property type="component" value="Unassembled WGS sequence"/>
</dbReference>
<dbReference type="EMBL" id="LXSL01000009">
    <property type="protein sequence ID" value="OAM31487.1"/>
    <property type="molecule type" value="Genomic_DNA"/>
</dbReference>
<reference evidence="2" key="1">
    <citation type="submission" date="2016-05" db="EMBL/GenBank/DDBJ databases">
        <title>Draft genome of Corynebacterium afermentans subsp. afermentans LCDC 88199T.</title>
        <authorList>
            <person name="Bernier A.-M."/>
            <person name="Bernard K."/>
        </authorList>
    </citation>
    <scope>NUCLEOTIDE SEQUENCE [LARGE SCALE GENOMIC DNA]</scope>
    <source>
        <strain evidence="2">NML02-A-017</strain>
    </source>
</reference>
<gene>
    <name evidence="1" type="ORF">A7P95_00185</name>
</gene>